<proteinExistence type="predicted"/>
<protein>
    <submittedName>
        <fullName evidence="2">Uncharacterized protein</fullName>
    </submittedName>
</protein>
<keyword evidence="3" id="KW-1185">Reference proteome</keyword>
<evidence type="ECO:0000313" key="2">
    <source>
        <dbReference type="EMBL" id="KZP06820.1"/>
    </source>
</evidence>
<feature type="region of interest" description="Disordered" evidence="1">
    <location>
        <begin position="187"/>
        <end position="211"/>
    </location>
</feature>
<dbReference type="AlphaFoldDB" id="A0A167X4Q4"/>
<dbReference type="EMBL" id="KV417772">
    <property type="protein sequence ID" value="KZP06820.1"/>
    <property type="molecule type" value="Genomic_DNA"/>
</dbReference>
<feature type="compositionally biased region" description="Basic and acidic residues" evidence="1">
    <location>
        <begin position="87"/>
        <end position="101"/>
    </location>
</feature>
<reference evidence="2 3" key="1">
    <citation type="journal article" date="2016" name="Mol. Biol. Evol.">
        <title>Comparative Genomics of Early-Diverging Mushroom-Forming Fungi Provides Insights into the Origins of Lignocellulose Decay Capabilities.</title>
        <authorList>
            <person name="Nagy L.G."/>
            <person name="Riley R."/>
            <person name="Tritt A."/>
            <person name="Adam C."/>
            <person name="Daum C."/>
            <person name="Floudas D."/>
            <person name="Sun H."/>
            <person name="Yadav J.S."/>
            <person name="Pangilinan J."/>
            <person name="Larsson K.H."/>
            <person name="Matsuura K."/>
            <person name="Barry K."/>
            <person name="Labutti K."/>
            <person name="Kuo R."/>
            <person name="Ohm R.A."/>
            <person name="Bhattacharya S.S."/>
            <person name="Shirouzu T."/>
            <person name="Yoshinaga Y."/>
            <person name="Martin F.M."/>
            <person name="Grigoriev I.V."/>
            <person name="Hibbett D.S."/>
        </authorList>
    </citation>
    <scope>NUCLEOTIDE SEQUENCE [LARGE SCALE GENOMIC DNA]</scope>
    <source>
        <strain evidence="2 3">CBS 109695</strain>
    </source>
</reference>
<organism evidence="2 3">
    <name type="scientific">Athelia psychrophila</name>
    <dbReference type="NCBI Taxonomy" id="1759441"/>
    <lineage>
        <taxon>Eukaryota</taxon>
        <taxon>Fungi</taxon>
        <taxon>Dikarya</taxon>
        <taxon>Basidiomycota</taxon>
        <taxon>Agaricomycotina</taxon>
        <taxon>Agaricomycetes</taxon>
        <taxon>Agaricomycetidae</taxon>
        <taxon>Atheliales</taxon>
        <taxon>Atheliaceae</taxon>
        <taxon>Athelia</taxon>
    </lineage>
</organism>
<feature type="region of interest" description="Disordered" evidence="1">
    <location>
        <begin position="80"/>
        <end position="104"/>
    </location>
</feature>
<sequence length="211" mass="23408">MGIYPATGNTTPTPPWRALSAGYALPPLIAWFFSLAPSSSPSSPCPPYPTSRGMIVQGMKRISSTRIRWWTMKMPRRQPSGRLDAGWGRENDSRERREGQHVPRKRFNRAGRLHAEIVYGEMTIALRVFSSSLPCLHLLRGSRCPGCAHGDRFRNLTCGVKTDGNSGATVGSYAWLWRSSSFSKGRQRLRGEAGGPSAHRRAQRLRDGRGG</sequence>
<gene>
    <name evidence="2" type="ORF">FIBSPDRAFT_302358</name>
</gene>
<accession>A0A167X4Q4</accession>
<evidence type="ECO:0000256" key="1">
    <source>
        <dbReference type="SAM" id="MobiDB-lite"/>
    </source>
</evidence>
<evidence type="ECO:0000313" key="3">
    <source>
        <dbReference type="Proteomes" id="UP000076532"/>
    </source>
</evidence>
<name>A0A167X4Q4_9AGAM</name>
<dbReference type="Proteomes" id="UP000076532">
    <property type="component" value="Unassembled WGS sequence"/>
</dbReference>